<dbReference type="Gene3D" id="3.40.630.10">
    <property type="entry name" value="Zn peptidases"/>
    <property type="match status" value="1"/>
</dbReference>
<dbReference type="EMBL" id="JAFEJA010000002">
    <property type="protein sequence ID" value="MBM9623040.1"/>
    <property type="molecule type" value="Genomic_DNA"/>
</dbReference>
<dbReference type="RefSeq" id="WP_205377221.1">
    <property type="nucleotide sequence ID" value="NZ_JAFEJA010000002.1"/>
</dbReference>
<evidence type="ECO:0000256" key="1">
    <source>
        <dbReference type="ARBA" id="ARBA00022670"/>
    </source>
</evidence>
<dbReference type="Proteomes" id="UP000664109">
    <property type="component" value="Unassembled WGS sequence"/>
</dbReference>
<reference evidence="5 6" key="1">
    <citation type="journal article" date="2016" name="Arch. Microbiol.">
        <title>Streptomyces zhihengii sp. nov., isolated from rhizospheric soil of Psammosilene tunicoides.</title>
        <authorList>
            <person name="Huang M.J."/>
            <person name="Fei J.J."/>
            <person name="Salam N."/>
            <person name="Kim C.J."/>
            <person name="Hozzein W.N."/>
            <person name="Xiao M."/>
            <person name="Huang H.Q."/>
            <person name="Li W.J."/>
        </authorList>
    </citation>
    <scope>NUCLEOTIDE SEQUENCE [LARGE SCALE GENOMIC DNA]</scope>
    <source>
        <strain evidence="5 6">YIM T102</strain>
    </source>
</reference>
<dbReference type="InterPro" id="IPR011650">
    <property type="entry name" value="Peptidase_M20_dimer"/>
</dbReference>
<dbReference type="PANTHER" id="PTHR43270">
    <property type="entry name" value="BETA-ALA-HIS DIPEPTIDASE"/>
    <property type="match status" value="1"/>
</dbReference>
<name>A0ABS2V1Z7_9ACTN</name>
<evidence type="ECO:0000256" key="2">
    <source>
        <dbReference type="ARBA" id="ARBA00022723"/>
    </source>
</evidence>
<comment type="caution">
    <text evidence="5">The sequence shown here is derived from an EMBL/GenBank/DDBJ whole genome shotgun (WGS) entry which is preliminary data.</text>
</comment>
<dbReference type="Pfam" id="PF07687">
    <property type="entry name" value="M20_dimer"/>
    <property type="match status" value="1"/>
</dbReference>
<organism evidence="5 6">
    <name type="scientific">Streptomyces zhihengii</name>
    <dbReference type="NCBI Taxonomy" id="1818004"/>
    <lineage>
        <taxon>Bacteria</taxon>
        <taxon>Bacillati</taxon>
        <taxon>Actinomycetota</taxon>
        <taxon>Actinomycetes</taxon>
        <taxon>Kitasatosporales</taxon>
        <taxon>Streptomycetaceae</taxon>
        <taxon>Streptomyces</taxon>
    </lineage>
</organism>
<evidence type="ECO:0000256" key="3">
    <source>
        <dbReference type="ARBA" id="ARBA00022801"/>
    </source>
</evidence>
<dbReference type="PANTHER" id="PTHR43270:SF12">
    <property type="entry name" value="SUCCINYL-DIAMINOPIMELATE DESUCCINYLASE"/>
    <property type="match status" value="1"/>
</dbReference>
<dbReference type="NCBIfam" id="NF005914">
    <property type="entry name" value="PRK07907.1"/>
    <property type="match status" value="1"/>
</dbReference>
<dbReference type="SUPFAM" id="SSF53187">
    <property type="entry name" value="Zn-dependent exopeptidases"/>
    <property type="match status" value="1"/>
</dbReference>
<keyword evidence="1" id="KW-0645">Protease</keyword>
<dbReference type="Gene3D" id="3.30.70.360">
    <property type="match status" value="1"/>
</dbReference>
<dbReference type="CDD" id="cd03893">
    <property type="entry name" value="M20_Dipept_like"/>
    <property type="match status" value="1"/>
</dbReference>
<protein>
    <submittedName>
        <fullName evidence="5">Dipeptidase</fullName>
    </submittedName>
</protein>
<evidence type="ECO:0000313" key="5">
    <source>
        <dbReference type="EMBL" id="MBM9623040.1"/>
    </source>
</evidence>
<keyword evidence="3" id="KW-0378">Hydrolase</keyword>
<proteinExistence type="predicted"/>
<dbReference type="InterPro" id="IPR002933">
    <property type="entry name" value="Peptidase_M20"/>
</dbReference>
<accession>A0ABS2V1Z7</accession>
<sequence>MTAHPIAETVASLMPRAKAELTELVAFQSVADEAVAPRSECEAAAEWVAGALRAEGFEDVALLDTPDGSQSVYGVLPGPAGAPTVLLYAHYDVQPMLDEAAWLSPPFELTERDGRWYGRGAADCKGGFVMHLLALRALRANGGVPVTVKMIVEGSEEQGTGGLERYAEAHPELLTADAIVIGDTGNFRVGLPTVTATLRGMTMIRVRIDTLEGNLHSGQFGGAAPDALAALIRVLDSLRAEDGSTVIDGLPARAEWDGLQYPEEEFRRDARVLPDVELPGGGTVADRIWARPAVTVIGIDCHPVAGATPSIPATARAQISLRVPPGQDAAEATELLFAHIEKHTPWNARVSLEQVGQGQAFKADVTSPAYTSMAEAMRVAYPGEEMQASGMGGSIPLCNTLAALYPEAEILLIGLSEPEAQIHAVNESVSPEELERLSVAEALFLSNYAASKRA</sequence>
<evidence type="ECO:0000259" key="4">
    <source>
        <dbReference type="Pfam" id="PF07687"/>
    </source>
</evidence>
<keyword evidence="2" id="KW-0479">Metal-binding</keyword>
<evidence type="ECO:0000313" key="6">
    <source>
        <dbReference type="Proteomes" id="UP000664109"/>
    </source>
</evidence>
<dbReference type="Pfam" id="PF01546">
    <property type="entry name" value="Peptidase_M20"/>
    <property type="match status" value="1"/>
</dbReference>
<feature type="domain" description="Peptidase M20 dimerisation" evidence="4">
    <location>
        <begin position="204"/>
        <end position="346"/>
    </location>
</feature>
<keyword evidence="6" id="KW-1185">Reference proteome</keyword>
<dbReference type="InterPro" id="IPR051458">
    <property type="entry name" value="Cyt/Met_Dipeptidase"/>
</dbReference>
<gene>
    <name evidence="5" type="ORF">JE024_31035</name>
</gene>